<dbReference type="Proteomes" id="UP000254330">
    <property type="component" value="Unassembled WGS sequence"/>
</dbReference>
<dbReference type="InterPro" id="IPR025072">
    <property type="entry name" value="Fur_reg_FbpA"/>
</dbReference>
<reference evidence="2 4" key="2">
    <citation type="submission" date="2019-03" db="EMBL/GenBank/DDBJ databases">
        <title>Genomic Encyclopedia of Type Strains, Phase IV (KMG-IV): sequencing the most valuable type-strain genomes for metagenomic binning, comparative biology and taxonomic classification.</title>
        <authorList>
            <person name="Goeker M."/>
        </authorList>
    </citation>
    <scope>NUCLEOTIDE SEQUENCE [LARGE SCALE GENOMIC DNA]</scope>
    <source>
        <strain evidence="2 4">DSM 20580</strain>
    </source>
</reference>
<evidence type="ECO:0000313" key="2">
    <source>
        <dbReference type="EMBL" id="TDR38827.1"/>
    </source>
</evidence>
<accession>A0A8B4QD60</accession>
<dbReference type="OrthoDB" id="2972281at2"/>
<gene>
    <name evidence="2" type="ORF">DFR61_11447</name>
    <name evidence="1" type="ORF">NCTC10597_02505</name>
</gene>
<protein>
    <submittedName>
        <fullName evidence="2">Fur-regulated basic protein A</fullName>
    </submittedName>
</protein>
<dbReference type="EMBL" id="UGNP01000001">
    <property type="protein sequence ID" value="STX10733.1"/>
    <property type="molecule type" value="Genomic_DNA"/>
</dbReference>
<evidence type="ECO:0000313" key="3">
    <source>
        <dbReference type="Proteomes" id="UP000254330"/>
    </source>
</evidence>
<proteinExistence type="predicted"/>
<dbReference type="AlphaFoldDB" id="A0A8B4QD60"/>
<reference evidence="1 3" key="1">
    <citation type="submission" date="2018-06" db="EMBL/GenBank/DDBJ databases">
        <authorList>
            <consortium name="Pathogen Informatics"/>
            <person name="Doyle S."/>
        </authorList>
    </citation>
    <scope>NUCLEOTIDE SEQUENCE [LARGE SCALE GENOMIC DNA]</scope>
    <source>
        <strain evidence="1 3">NCTC10597</strain>
    </source>
</reference>
<sequence>MNKKQSAKDAIIEKLMKIGVYKIQNLQLYEVPFIDLMKEYKKYVNE</sequence>
<name>A0A8B4QD60_9BACL</name>
<organism evidence="1 3">
    <name type="scientific">Kurthia zopfii</name>
    <dbReference type="NCBI Taxonomy" id="1650"/>
    <lineage>
        <taxon>Bacteria</taxon>
        <taxon>Bacillati</taxon>
        <taxon>Bacillota</taxon>
        <taxon>Bacilli</taxon>
        <taxon>Bacillales</taxon>
        <taxon>Caryophanaceae</taxon>
        <taxon>Kurthia</taxon>
    </lineage>
</organism>
<keyword evidence="4" id="KW-1185">Reference proteome</keyword>
<evidence type="ECO:0000313" key="1">
    <source>
        <dbReference type="EMBL" id="STX10733.1"/>
    </source>
</evidence>
<evidence type="ECO:0000313" key="4">
    <source>
        <dbReference type="Proteomes" id="UP000294641"/>
    </source>
</evidence>
<dbReference type="Pfam" id="PF13076">
    <property type="entry name" value="Fur_reg_FbpA"/>
    <property type="match status" value="1"/>
</dbReference>
<dbReference type="EMBL" id="SNZG01000014">
    <property type="protein sequence ID" value="TDR38827.1"/>
    <property type="molecule type" value="Genomic_DNA"/>
</dbReference>
<comment type="caution">
    <text evidence="1">The sequence shown here is derived from an EMBL/GenBank/DDBJ whole genome shotgun (WGS) entry which is preliminary data.</text>
</comment>
<dbReference type="Proteomes" id="UP000294641">
    <property type="component" value="Unassembled WGS sequence"/>
</dbReference>
<dbReference type="RefSeq" id="WP_109349544.1">
    <property type="nucleotide sequence ID" value="NZ_BJUE01000043.1"/>
</dbReference>